<dbReference type="Gene3D" id="2.120.10.80">
    <property type="entry name" value="Kelch-type beta propeller"/>
    <property type="match status" value="2"/>
</dbReference>
<proteinExistence type="predicted"/>
<comment type="caution">
    <text evidence="1">The sequence shown here is derived from an EMBL/GenBank/DDBJ whole genome shotgun (WGS) entry which is preliminary data.</text>
</comment>
<dbReference type="SUPFAM" id="SSF50965">
    <property type="entry name" value="Galactose oxidase, central domain"/>
    <property type="match status" value="1"/>
</dbReference>
<dbReference type="EMBL" id="JARVKF010000429">
    <property type="protein sequence ID" value="KAK9414301.1"/>
    <property type="molecule type" value="Genomic_DNA"/>
</dbReference>
<reference evidence="1 2" key="1">
    <citation type="journal article" date="2024" name="J. Plant Pathol.">
        <title>Sequence and assembly of the genome of Seiridium unicorne, isolate CBS 538.82, causal agent of cypress canker disease.</title>
        <authorList>
            <person name="Scali E."/>
            <person name="Rocca G.D."/>
            <person name="Danti R."/>
            <person name="Garbelotto M."/>
            <person name="Barberini S."/>
            <person name="Baroncelli R."/>
            <person name="Emiliani G."/>
        </authorList>
    </citation>
    <scope>NUCLEOTIDE SEQUENCE [LARGE SCALE GENOMIC DNA]</scope>
    <source>
        <strain evidence="1 2">BM-138-508</strain>
    </source>
</reference>
<accession>A0ABR2UIE1</accession>
<dbReference type="Proteomes" id="UP001408356">
    <property type="component" value="Unassembled WGS sequence"/>
</dbReference>
<dbReference type="InterPro" id="IPR011043">
    <property type="entry name" value="Gal_Oxase/kelch_b-propeller"/>
</dbReference>
<keyword evidence="2" id="KW-1185">Reference proteome</keyword>
<dbReference type="PANTHER" id="PTHR45632:SF24">
    <property type="entry name" value="GALACTOSE OXIDASE"/>
    <property type="match status" value="1"/>
</dbReference>
<dbReference type="Pfam" id="PF24681">
    <property type="entry name" value="Kelch_KLHDC2_KLHL20_DRC7"/>
    <property type="match status" value="1"/>
</dbReference>
<dbReference type="PANTHER" id="PTHR45632">
    <property type="entry name" value="LD33804P"/>
    <property type="match status" value="1"/>
</dbReference>
<gene>
    <name evidence="1" type="ORF">SUNI508_02400</name>
</gene>
<evidence type="ECO:0008006" key="3">
    <source>
        <dbReference type="Google" id="ProtNLM"/>
    </source>
</evidence>
<dbReference type="InterPro" id="IPR015915">
    <property type="entry name" value="Kelch-typ_b-propeller"/>
</dbReference>
<sequence length="651" mass="72870">MQLYRHFVRVATLVNFLASSNAQASDCHWHRLASINRGPRQEHTTVALGSSIYLLAGVIYDSLSNVQTVNLVDVFSTSTNTWSAAAPLPKPVNHANGAVFNGRIYVLGSLFVQNEEWDAIPDTWMYDPHNDTWTDLTLFGGGLPNGTARGASAVGVWGSKIYLAGGMTYLVPTDTGGQDAVDTVSLYDTATNTWDTSLPPLPEARQHVGGAVVNSTFYVLGGRTDGREKVRDTVFALNLEDTQAGWQTLAPMPTARGGLGCAALGVKIYCFGGENPDLGGYGVYKETEIYDTSYNSWKKGEDMDLPRHGMQVVGVDGRVYVPGGERQQKKIMKQKGFFSDQLHLISLRVVPSTTDRVNAMKHANTPPSEKHFPFFKLPAELRLRVYSYIVPDDQHIFLDPDNIRRPLPYTWNSYGSTKDLLLANKQIHAEAINFIFNRNIVNLIHPEDPRQDRFFNLGTSNHNCMRVLELHVPGTHLRGLEKQCAVMEKCPNLTGLRLVMYHDLSWQAMFAELAYYATTHDKDMCLDLEAYTSVVVLPGHIQQLEKSFRESLQRIATGSAVYDFKIPRHVRHITVTVSATNDTAERLLKLTDVYNQWAFKRVSYQKGPPEMTCIRWFKQDVLSDELLQPQETVTHQIDDNRVDDIGGNDVA</sequence>
<dbReference type="SMART" id="SM00612">
    <property type="entry name" value="Kelch"/>
    <property type="match status" value="4"/>
</dbReference>
<protein>
    <recommendedName>
        <fullName evidence="3">Galactose oxidase</fullName>
    </recommendedName>
</protein>
<organism evidence="1 2">
    <name type="scientific">Seiridium unicorne</name>
    <dbReference type="NCBI Taxonomy" id="138068"/>
    <lineage>
        <taxon>Eukaryota</taxon>
        <taxon>Fungi</taxon>
        <taxon>Dikarya</taxon>
        <taxon>Ascomycota</taxon>
        <taxon>Pezizomycotina</taxon>
        <taxon>Sordariomycetes</taxon>
        <taxon>Xylariomycetidae</taxon>
        <taxon>Amphisphaeriales</taxon>
        <taxon>Sporocadaceae</taxon>
        <taxon>Seiridium</taxon>
    </lineage>
</organism>
<evidence type="ECO:0000313" key="1">
    <source>
        <dbReference type="EMBL" id="KAK9414301.1"/>
    </source>
</evidence>
<dbReference type="InterPro" id="IPR006652">
    <property type="entry name" value="Kelch_1"/>
</dbReference>
<evidence type="ECO:0000313" key="2">
    <source>
        <dbReference type="Proteomes" id="UP001408356"/>
    </source>
</evidence>
<name>A0ABR2UIE1_9PEZI</name>